<protein>
    <recommendedName>
        <fullName evidence="4">Carrier domain-containing protein</fullName>
    </recommendedName>
</protein>
<dbReference type="Proteomes" id="UP000634476">
    <property type="component" value="Unassembled WGS sequence"/>
</dbReference>
<dbReference type="Gene3D" id="1.10.1200.10">
    <property type="entry name" value="ACP-like"/>
    <property type="match status" value="1"/>
</dbReference>
<dbReference type="InterPro" id="IPR036736">
    <property type="entry name" value="ACP-like_sf"/>
</dbReference>
<sequence length="175" mass="19059">MLRERPGVRQAAAVLVDGRLVGYLVGDGGVPDLRSVLPDFMIPVSWVHLDELPLTANGKLDRAALPAPEWRADLPWEPPRAGAEQTVARVWQEVLGLERPGRHDSFFAVGGDSIRSLKVVAGLRAAGYDVELRQLFTHQSVAELATALRPRRAVPKAETGAFALLSPADRERLMG</sequence>
<dbReference type="PANTHER" id="PTHR45527">
    <property type="entry name" value="NONRIBOSOMAL PEPTIDE SYNTHETASE"/>
    <property type="match status" value="1"/>
</dbReference>
<dbReference type="FunFam" id="1.10.1200.10:FF:000005">
    <property type="entry name" value="Nonribosomal peptide synthetase 1"/>
    <property type="match status" value="1"/>
</dbReference>
<feature type="domain" description="Carrier" evidence="4">
    <location>
        <begin position="78"/>
        <end position="152"/>
    </location>
</feature>
<dbReference type="GO" id="GO:0005737">
    <property type="term" value="C:cytoplasm"/>
    <property type="evidence" value="ECO:0007669"/>
    <property type="project" value="TreeGrafter"/>
</dbReference>
<evidence type="ECO:0000256" key="1">
    <source>
        <dbReference type="ARBA" id="ARBA00001957"/>
    </source>
</evidence>
<comment type="caution">
    <text evidence="5">The sequence shown here is derived from an EMBL/GenBank/DDBJ whole genome shotgun (WGS) entry which is preliminary data.</text>
</comment>
<proteinExistence type="predicted"/>
<reference evidence="5" key="1">
    <citation type="submission" date="2021-01" db="EMBL/GenBank/DDBJ databases">
        <title>Whole genome shotgun sequence of Planobispora takensis NBRC 109077.</title>
        <authorList>
            <person name="Komaki H."/>
            <person name="Tamura T."/>
        </authorList>
    </citation>
    <scope>NUCLEOTIDE SEQUENCE</scope>
    <source>
        <strain evidence="5">NBRC 109077</strain>
    </source>
</reference>
<evidence type="ECO:0000313" key="6">
    <source>
        <dbReference type="Proteomes" id="UP000634476"/>
    </source>
</evidence>
<dbReference type="InterPro" id="IPR009081">
    <property type="entry name" value="PP-bd_ACP"/>
</dbReference>
<evidence type="ECO:0000259" key="4">
    <source>
        <dbReference type="PROSITE" id="PS50075"/>
    </source>
</evidence>
<dbReference type="PANTHER" id="PTHR45527:SF1">
    <property type="entry name" value="FATTY ACID SYNTHASE"/>
    <property type="match status" value="1"/>
</dbReference>
<keyword evidence="6" id="KW-1185">Reference proteome</keyword>
<dbReference type="EMBL" id="BOOK01000122">
    <property type="protein sequence ID" value="GII06186.1"/>
    <property type="molecule type" value="Genomic_DNA"/>
</dbReference>
<dbReference type="PROSITE" id="PS00012">
    <property type="entry name" value="PHOSPHOPANTETHEINE"/>
    <property type="match status" value="1"/>
</dbReference>
<dbReference type="Gene3D" id="3.30.300.30">
    <property type="match status" value="1"/>
</dbReference>
<gene>
    <name evidence="5" type="ORF">Pta02_81940</name>
</gene>
<keyword evidence="3" id="KW-0597">Phosphoprotein</keyword>
<comment type="cofactor">
    <cofactor evidence="1">
        <name>pantetheine 4'-phosphate</name>
        <dbReference type="ChEBI" id="CHEBI:47942"/>
    </cofactor>
</comment>
<dbReference type="AlphaFoldDB" id="A0A8J3T6R0"/>
<dbReference type="InterPro" id="IPR020806">
    <property type="entry name" value="PKS_PP-bd"/>
</dbReference>
<organism evidence="5 6">
    <name type="scientific">Planobispora takensis</name>
    <dbReference type="NCBI Taxonomy" id="1367882"/>
    <lineage>
        <taxon>Bacteria</taxon>
        <taxon>Bacillati</taxon>
        <taxon>Actinomycetota</taxon>
        <taxon>Actinomycetes</taxon>
        <taxon>Streptosporangiales</taxon>
        <taxon>Streptosporangiaceae</taxon>
        <taxon>Planobispora</taxon>
    </lineage>
</organism>
<dbReference type="InterPro" id="IPR006162">
    <property type="entry name" value="Ppantetheine_attach_site"/>
</dbReference>
<accession>A0A8J3T6R0</accession>
<evidence type="ECO:0000256" key="3">
    <source>
        <dbReference type="ARBA" id="ARBA00022553"/>
    </source>
</evidence>
<dbReference type="GO" id="GO:0031177">
    <property type="term" value="F:phosphopantetheine binding"/>
    <property type="evidence" value="ECO:0007669"/>
    <property type="project" value="InterPro"/>
</dbReference>
<dbReference type="InterPro" id="IPR045851">
    <property type="entry name" value="AMP-bd_C_sf"/>
</dbReference>
<dbReference type="Pfam" id="PF00550">
    <property type="entry name" value="PP-binding"/>
    <property type="match status" value="1"/>
</dbReference>
<dbReference type="SUPFAM" id="SSF47336">
    <property type="entry name" value="ACP-like"/>
    <property type="match status" value="1"/>
</dbReference>
<dbReference type="SUPFAM" id="SSF56801">
    <property type="entry name" value="Acetyl-CoA synthetase-like"/>
    <property type="match status" value="1"/>
</dbReference>
<dbReference type="PROSITE" id="PS50075">
    <property type="entry name" value="CARRIER"/>
    <property type="match status" value="1"/>
</dbReference>
<evidence type="ECO:0000313" key="5">
    <source>
        <dbReference type="EMBL" id="GII06186.1"/>
    </source>
</evidence>
<dbReference type="GO" id="GO:0044550">
    <property type="term" value="P:secondary metabolite biosynthetic process"/>
    <property type="evidence" value="ECO:0007669"/>
    <property type="project" value="TreeGrafter"/>
</dbReference>
<keyword evidence="2" id="KW-0596">Phosphopantetheine</keyword>
<name>A0A8J3T6R0_9ACTN</name>
<evidence type="ECO:0000256" key="2">
    <source>
        <dbReference type="ARBA" id="ARBA00022450"/>
    </source>
</evidence>
<dbReference type="GO" id="GO:0043041">
    <property type="term" value="P:amino acid activation for nonribosomal peptide biosynthetic process"/>
    <property type="evidence" value="ECO:0007669"/>
    <property type="project" value="TreeGrafter"/>
</dbReference>
<dbReference type="SMART" id="SM00823">
    <property type="entry name" value="PKS_PP"/>
    <property type="match status" value="1"/>
</dbReference>